<comment type="function">
    <text evidence="1">VSG forms a coat on the surface of the parasite. The trypanosome evades the immune response of the host by expressing a series of antigenically distinct VSGs from an estimated 1000 VSG genes.</text>
</comment>
<dbReference type="EMBL" id="KC613477">
    <property type="protein sequence ID" value="AGH60908.1"/>
    <property type="molecule type" value="Genomic_DNA"/>
</dbReference>
<dbReference type="GO" id="GO:0042783">
    <property type="term" value="P:symbiont-mediated evasion of host immune response"/>
    <property type="evidence" value="ECO:0007669"/>
    <property type="project" value="InterPro"/>
</dbReference>
<keyword evidence="4" id="KW-0336">GPI-anchor</keyword>
<dbReference type="VEuPathDB" id="TriTrypDB:Tb427_000266900"/>
<dbReference type="InterPro" id="IPR019609">
    <property type="entry name" value="Variant_surf_glycoprt_trypan_C"/>
</dbReference>
<evidence type="ECO:0000256" key="2">
    <source>
        <dbReference type="ARBA" id="ARBA00004609"/>
    </source>
</evidence>
<evidence type="ECO:0000256" key="5">
    <source>
        <dbReference type="ARBA" id="ARBA00023136"/>
    </source>
</evidence>
<feature type="region of interest" description="Disordered" evidence="8">
    <location>
        <begin position="405"/>
        <end position="430"/>
    </location>
</feature>
<evidence type="ECO:0000259" key="10">
    <source>
        <dbReference type="Pfam" id="PF10659"/>
    </source>
</evidence>
<keyword evidence="6" id="KW-0325">Glycoprotein</keyword>
<sequence length="534" mass="57374">MASMVMTTGRYKLFEIALAALIVTLYAASTCEAAVANALKKSYWSEVCDLAKDSEKIPKLALHNLQAAAQSGQAALTRLLRLMAYHEIKRRSTVDNKTAALWQYLAKKTSAELQGLAGSESTTALTATRDAARFQGAVMDFMHLLASTGTSDNKGCLNTAESGTNPVQGHTALEAAHTSCGIDFSDVTPAAETAKLMGPTGPTISKKNGGDANAIAGGATTCNINSVKSTWKMVDDATGGNPTVQPSMGGNIFTVDSTGLKMDALADVTNKAQSHPFIHAHHKATLQLNTPKTQFSEIKVETLGQDPDFQAAARYYLLGKNPTDSSGDANLQSKINAHYTNSVALKPIVETAVDSETIPKELTDNGTQQNLGSITDAGQLLKIYLHYHNANIAALNNRIEKLQEESTKIQTPKTAEDKQKLCDKHHDSKTDCDTKDFCTYDKTESTDKKCKYNATKATANGVPVTQAQTGEINSALDRCTRHKDKANCEKENEGLAAGAKAHCRWIEDKCKDSSFFLNKKLALIAGAFVSLVIF</sequence>
<reference evidence="11" key="1">
    <citation type="submission" date="2013-02" db="EMBL/GenBank/DDBJ databases">
        <authorList>
            <person name="Cross G.A.M."/>
            <person name="Kim H.-S."/>
            <person name="Wickstead B."/>
        </authorList>
    </citation>
    <scope>NUCLEOTIDE SEQUENCE</scope>
    <source>
        <strain evidence="11">Lister 427</strain>
    </source>
</reference>
<dbReference type="GO" id="GO:0005886">
    <property type="term" value="C:plasma membrane"/>
    <property type="evidence" value="ECO:0007669"/>
    <property type="project" value="UniProtKB-SubCell"/>
</dbReference>
<dbReference type="Gene3D" id="3.90.150.10">
    <property type="entry name" value="Variant Surface Glycoprotein, subunit A domain 1"/>
    <property type="match status" value="1"/>
</dbReference>
<proteinExistence type="predicted"/>
<dbReference type="Gene3D" id="1.10.470.10">
    <property type="entry name" value="Variant Surface Glycoprotein, subunit A, domain 2"/>
    <property type="match status" value="1"/>
</dbReference>
<keyword evidence="5" id="KW-0472">Membrane</keyword>
<name>M4SWU4_9TRYP</name>
<dbReference type="SUPFAM" id="SSF58087">
    <property type="entry name" value="Variant surface glycoprotein (N-terminal domain)"/>
    <property type="match status" value="1"/>
</dbReference>
<dbReference type="VEuPathDB" id="TriTrypDB:Tb1125.Tb11.v5.0923"/>
<feature type="compositionally biased region" description="Basic and acidic residues" evidence="8">
    <location>
        <begin position="414"/>
        <end position="430"/>
    </location>
</feature>
<evidence type="ECO:0000313" key="11">
    <source>
        <dbReference type="EMBL" id="AGH60908.1"/>
    </source>
</evidence>
<feature type="domain" description="Trypanosome variant surface glycoprotein C-terminal" evidence="10">
    <location>
        <begin position="422"/>
        <end position="532"/>
    </location>
</feature>
<dbReference type="Pfam" id="PF00913">
    <property type="entry name" value="Trypan_glycop"/>
    <property type="match status" value="1"/>
</dbReference>
<accession>M4SWU4</accession>
<dbReference type="Pfam" id="PF10659">
    <property type="entry name" value="Trypan_glycop_C"/>
    <property type="match status" value="1"/>
</dbReference>
<feature type="domain" description="Trypanosome variant surface glycoprotein A-type N-terminal" evidence="9">
    <location>
        <begin position="20"/>
        <end position="387"/>
    </location>
</feature>
<protein>
    <submittedName>
        <fullName evidence="11">Variant surface glycoprotein 329</fullName>
    </submittedName>
</protein>
<organism evidence="11">
    <name type="scientific">Trypanosoma brucei</name>
    <dbReference type="NCBI Taxonomy" id="5691"/>
    <lineage>
        <taxon>Eukaryota</taxon>
        <taxon>Discoba</taxon>
        <taxon>Euglenozoa</taxon>
        <taxon>Kinetoplastea</taxon>
        <taxon>Metakinetoplastina</taxon>
        <taxon>Trypanosomatida</taxon>
        <taxon>Trypanosomatidae</taxon>
        <taxon>Trypanosoma</taxon>
    </lineage>
</organism>
<evidence type="ECO:0000256" key="7">
    <source>
        <dbReference type="ARBA" id="ARBA00023288"/>
    </source>
</evidence>
<dbReference type="InterPro" id="IPR001812">
    <property type="entry name" value="Trypano_VSG_A_N_dom"/>
</dbReference>
<dbReference type="VEuPathDB" id="TriTrypDB:Tb927.9.1250"/>
<dbReference type="AlphaFoldDB" id="M4SWU4"/>
<evidence type="ECO:0000256" key="8">
    <source>
        <dbReference type="SAM" id="MobiDB-lite"/>
    </source>
</evidence>
<dbReference type="GO" id="GO:0098552">
    <property type="term" value="C:side of membrane"/>
    <property type="evidence" value="ECO:0007669"/>
    <property type="project" value="UniProtKB-KW"/>
</dbReference>
<comment type="subcellular location">
    <subcellularLocation>
        <location evidence="2">Cell membrane</location>
        <topology evidence="2">Lipid-anchor</topology>
        <topology evidence="2">GPI-anchor</topology>
    </subcellularLocation>
</comment>
<keyword evidence="7" id="KW-0449">Lipoprotein</keyword>
<evidence type="ECO:0000256" key="1">
    <source>
        <dbReference type="ARBA" id="ARBA00002523"/>
    </source>
</evidence>
<keyword evidence="3" id="KW-1003">Cell membrane</keyword>
<evidence type="ECO:0000259" key="9">
    <source>
        <dbReference type="Pfam" id="PF00913"/>
    </source>
</evidence>
<reference evidence="11" key="2">
    <citation type="journal article" date="2014" name="Mol. Biochem. Parasitol.">
        <title>Capturing the variant surface glycoprotein repertoire (the VSGnome) of Trypanosoma brucei Lister 427.</title>
        <authorList>
            <person name="Cross G.A."/>
            <person name="Kim H.S."/>
            <person name="Wickstead B."/>
        </authorList>
    </citation>
    <scope>NUCLEOTIDE SEQUENCE</scope>
    <source>
        <strain evidence="11">Lister 427</strain>
    </source>
</reference>
<evidence type="ECO:0000256" key="3">
    <source>
        <dbReference type="ARBA" id="ARBA00022475"/>
    </source>
</evidence>
<dbReference type="Gene3D" id="3.30.1680.30">
    <property type="match status" value="1"/>
</dbReference>
<evidence type="ECO:0000256" key="6">
    <source>
        <dbReference type="ARBA" id="ARBA00023180"/>
    </source>
</evidence>
<evidence type="ECO:0000256" key="4">
    <source>
        <dbReference type="ARBA" id="ARBA00022622"/>
    </source>
</evidence>